<keyword evidence="5" id="KW-1185">Reference proteome</keyword>
<comment type="caution">
    <text evidence="4">The sequence shown here is derived from an EMBL/GenBank/DDBJ whole genome shotgun (WGS) entry which is preliminary data.</text>
</comment>
<feature type="region of interest" description="Disordered" evidence="1">
    <location>
        <begin position="321"/>
        <end position="344"/>
    </location>
</feature>
<name>A0A168AAK1_9HYPO</name>
<proteinExistence type="predicted"/>
<dbReference type="Proteomes" id="UP000078544">
    <property type="component" value="Unassembled WGS sequence"/>
</dbReference>
<keyword evidence="2" id="KW-0472">Membrane</keyword>
<organism evidence="4 5">
    <name type="scientific">Moelleriella libera RCEF 2490</name>
    <dbReference type="NCBI Taxonomy" id="1081109"/>
    <lineage>
        <taxon>Eukaryota</taxon>
        <taxon>Fungi</taxon>
        <taxon>Dikarya</taxon>
        <taxon>Ascomycota</taxon>
        <taxon>Pezizomycotina</taxon>
        <taxon>Sordariomycetes</taxon>
        <taxon>Hypocreomycetidae</taxon>
        <taxon>Hypocreales</taxon>
        <taxon>Clavicipitaceae</taxon>
        <taxon>Moelleriella</taxon>
    </lineage>
</organism>
<gene>
    <name evidence="4" type="ORF">AAL_05405</name>
</gene>
<feature type="chain" id="PRO_5007895218" evidence="3">
    <location>
        <begin position="19"/>
        <end position="401"/>
    </location>
</feature>
<evidence type="ECO:0000256" key="3">
    <source>
        <dbReference type="SAM" id="SignalP"/>
    </source>
</evidence>
<keyword evidence="2" id="KW-0812">Transmembrane</keyword>
<evidence type="ECO:0000313" key="5">
    <source>
        <dbReference type="Proteomes" id="UP000078544"/>
    </source>
</evidence>
<feature type="region of interest" description="Disordered" evidence="1">
    <location>
        <begin position="251"/>
        <end position="287"/>
    </location>
</feature>
<dbReference type="AlphaFoldDB" id="A0A168AAK1"/>
<keyword evidence="2" id="KW-1133">Transmembrane helix</keyword>
<evidence type="ECO:0000313" key="4">
    <source>
        <dbReference type="EMBL" id="KZZ93689.1"/>
    </source>
</evidence>
<dbReference type="OrthoDB" id="4941495at2759"/>
<feature type="transmembrane region" description="Helical" evidence="2">
    <location>
        <begin position="291"/>
        <end position="314"/>
    </location>
</feature>
<evidence type="ECO:0000256" key="2">
    <source>
        <dbReference type="SAM" id="Phobius"/>
    </source>
</evidence>
<sequence>MLAALILMFGAIAQQAAGLNVITEATPTSAEPAAAESRPALFRLRRPPIECGAALFNLSPAPSQPPDLRSFLLSAVKTVTNPCDIQPPTTLASDFTSFTSAFRSWLSENADKISECPRIAERASSFTGVCTNNVIASSFAPAPSPAPVISLPPVPPVVSSVVGPEPITINPPVIISSPSPVSSAAPIISFPAPVNSPSPVSLTLAPSTFATIPTSGIAIDPSVVSSSSTPIELSSSSLLSTSSKATQKASTTISSASTTTASRLDSQLVPAAGDNSDARGPARSGGTSAGVVAGAVVASLAAVGMIAGIVLYFLRRSRRRSARQQRRRLSPDLIRGPQSPFDKRMFPYPSQRQYVWEMAQPGMQPGLEPVMELVGSEPMPPAYSGHGFVPVQEKQRISGSR</sequence>
<feature type="compositionally biased region" description="Low complexity" evidence="1">
    <location>
        <begin position="251"/>
        <end position="262"/>
    </location>
</feature>
<protein>
    <submittedName>
        <fullName evidence="4">Uncharacterized protein</fullName>
    </submittedName>
</protein>
<dbReference type="STRING" id="1081109.A0A168AAK1"/>
<reference evidence="4 5" key="1">
    <citation type="journal article" date="2016" name="Genome Biol. Evol.">
        <title>Divergent and convergent evolution of fungal pathogenicity.</title>
        <authorList>
            <person name="Shang Y."/>
            <person name="Xiao G."/>
            <person name="Zheng P."/>
            <person name="Cen K."/>
            <person name="Zhan S."/>
            <person name="Wang C."/>
        </authorList>
    </citation>
    <scope>NUCLEOTIDE SEQUENCE [LARGE SCALE GENOMIC DNA]</scope>
    <source>
        <strain evidence="4 5">RCEF 2490</strain>
    </source>
</reference>
<dbReference type="EMBL" id="AZGY01000012">
    <property type="protein sequence ID" value="KZZ93689.1"/>
    <property type="molecule type" value="Genomic_DNA"/>
</dbReference>
<feature type="signal peptide" evidence="3">
    <location>
        <begin position="1"/>
        <end position="18"/>
    </location>
</feature>
<evidence type="ECO:0000256" key="1">
    <source>
        <dbReference type="SAM" id="MobiDB-lite"/>
    </source>
</evidence>
<keyword evidence="3" id="KW-0732">Signal</keyword>
<accession>A0A168AAK1</accession>